<dbReference type="GO" id="GO:0015074">
    <property type="term" value="P:DNA integration"/>
    <property type="evidence" value="ECO:0007669"/>
    <property type="project" value="InterPro"/>
</dbReference>
<evidence type="ECO:0000256" key="1">
    <source>
        <dbReference type="ARBA" id="ARBA00008857"/>
    </source>
</evidence>
<proteinExistence type="inferred from homology"/>
<dbReference type="SUPFAM" id="SSF56349">
    <property type="entry name" value="DNA breaking-rejoining enzymes"/>
    <property type="match status" value="1"/>
</dbReference>
<dbReference type="PROSITE" id="PS51898">
    <property type="entry name" value="TYR_RECOMBINASE"/>
    <property type="match status" value="1"/>
</dbReference>
<name>A0A0F6WRV5_9CORY</name>
<dbReference type="Pfam" id="PF26003">
    <property type="entry name" value="Integrase_N_phage"/>
    <property type="match status" value="1"/>
</dbReference>
<evidence type="ECO:0000313" key="5">
    <source>
        <dbReference type="EMBL" id="AKF28932.1"/>
    </source>
</evidence>
<dbReference type="GO" id="GO:0006310">
    <property type="term" value="P:DNA recombination"/>
    <property type="evidence" value="ECO:0007669"/>
    <property type="project" value="UniProtKB-KW"/>
</dbReference>
<comment type="similarity">
    <text evidence="1">Belongs to the 'phage' integrase family.</text>
</comment>
<reference evidence="5 6" key="1">
    <citation type="submission" date="2015-04" db="EMBL/GenBank/DDBJ databases">
        <title>Complete Genome Sequence of Brevibacterium flavum ATCC 15168.</title>
        <authorList>
            <person name="Ahn J."/>
            <person name="Park G."/>
            <person name="Jeon W."/>
            <person name="Jang Y."/>
            <person name="Jang M."/>
            <person name="Lee H."/>
            <person name="Lee H."/>
        </authorList>
    </citation>
    <scope>NUCLEOTIDE SEQUENCE [LARGE SCALE GENOMIC DNA]</scope>
    <source>
        <strain evidence="5 6">ATCC 15168</strain>
    </source>
</reference>
<evidence type="ECO:0000256" key="3">
    <source>
        <dbReference type="ARBA" id="ARBA00023172"/>
    </source>
</evidence>
<dbReference type="InterPro" id="IPR011010">
    <property type="entry name" value="DNA_brk_join_enz"/>
</dbReference>
<dbReference type="InterPro" id="IPR013762">
    <property type="entry name" value="Integrase-like_cat_sf"/>
</dbReference>
<dbReference type="Gene3D" id="1.10.443.10">
    <property type="entry name" value="Intergrase catalytic core"/>
    <property type="match status" value="1"/>
</dbReference>
<dbReference type="PATRIC" id="fig|92706.3.peg.888"/>
<dbReference type="HOGENOM" id="CLU_027562_17_5_11"/>
<dbReference type="EMBL" id="CP011309">
    <property type="protein sequence ID" value="AKF28932.1"/>
    <property type="molecule type" value="Genomic_DNA"/>
</dbReference>
<dbReference type="InterPro" id="IPR050090">
    <property type="entry name" value="Tyrosine_recombinase_XerCD"/>
</dbReference>
<evidence type="ECO:0000259" key="4">
    <source>
        <dbReference type="PROSITE" id="PS51898"/>
    </source>
</evidence>
<sequence>MARKRKPALKRRFGSIRQKGARFTVAFTAPDGKRHSPGKSFATAKQAELWLAKEEALIEQHNLGYVVWVPPQQRNAQDIQSSVTVAQWLDTFHENLEHRPKPPRPSTMQNYRRVTSNRITDPLAPGDKEADVTRLADIQLVKLTKNDVYRWWDGLQRAYPTAHTINQQAYKRLKAACDEATRREMIPFNPVEIREAGKKVTPKEKYLPSDEELNAIYAHVPEQYRVLTSLMLFHGLRIGEAIALEQRHVHVEEQPGESVPRVVVQVEQNAQRVRDDDGKIYMMVQPPKTEAGYRDVPIMPQHVPDFLRHLKEFAPTTTTTVETLDRPREVKLLTATRNGKMVMDTSYREVLVRAETRAGVTTEIDPHCGRNWLITRLAEQGAHLKEIGQLLGQDDVQTILNVYMKVRAGRTTSLMDKVNSSLAPGAPGNVQ</sequence>
<accession>A0A0F6WRV5</accession>
<dbReference type="Proteomes" id="UP000034037">
    <property type="component" value="Chromosome"/>
</dbReference>
<dbReference type="RefSeq" id="WP_003863503.1">
    <property type="nucleotide sequence ID" value="NZ_CP011309.1"/>
</dbReference>
<dbReference type="InterPro" id="IPR002104">
    <property type="entry name" value="Integrase_catalytic"/>
</dbReference>
<protein>
    <submittedName>
        <fullName evidence="5">Integrase</fullName>
    </submittedName>
</protein>
<dbReference type="Gene3D" id="1.10.150.130">
    <property type="match status" value="1"/>
</dbReference>
<dbReference type="GO" id="GO:0003677">
    <property type="term" value="F:DNA binding"/>
    <property type="evidence" value="ECO:0007669"/>
    <property type="project" value="UniProtKB-KW"/>
</dbReference>
<dbReference type="InterPro" id="IPR058717">
    <property type="entry name" value="Phage_L5_Integrase_N"/>
</dbReference>
<evidence type="ECO:0000256" key="2">
    <source>
        <dbReference type="ARBA" id="ARBA00023125"/>
    </source>
</evidence>
<dbReference type="InterPro" id="IPR010998">
    <property type="entry name" value="Integrase_recombinase_N"/>
</dbReference>
<keyword evidence="3" id="KW-0233">DNA recombination</keyword>
<evidence type="ECO:0000313" key="6">
    <source>
        <dbReference type="Proteomes" id="UP000034037"/>
    </source>
</evidence>
<dbReference type="AlphaFoldDB" id="A0A0F6WRV5"/>
<organism evidence="5 6">
    <name type="scientific">[Brevibacterium] flavum</name>
    <dbReference type="NCBI Taxonomy" id="92706"/>
    <lineage>
        <taxon>Bacteria</taxon>
        <taxon>Bacillati</taxon>
        <taxon>Actinomycetota</taxon>
        <taxon>Actinomycetes</taxon>
        <taxon>Mycobacteriales</taxon>
        <taxon>Corynebacteriaceae</taxon>
        <taxon>Corynebacterium</taxon>
    </lineage>
</organism>
<feature type="domain" description="Tyr recombinase" evidence="4">
    <location>
        <begin position="202"/>
        <end position="416"/>
    </location>
</feature>
<keyword evidence="2" id="KW-0238">DNA-binding</keyword>
<keyword evidence="6" id="KW-1185">Reference proteome</keyword>
<dbReference type="PANTHER" id="PTHR30349:SF41">
    <property type="entry name" value="INTEGRASE_RECOMBINASE PROTEIN MJ0367-RELATED"/>
    <property type="match status" value="1"/>
</dbReference>
<dbReference type="PANTHER" id="PTHR30349">
    <property type="entry name" value="PHAGE INTEGRASE-RELATED"/>
    <property type="match status" value="1"/>
</dbReference>
<gene>
    <name evidence="5" type="ORF">YH66_04290</name>
</gene>